<proteinExistence type="predicted"/>
<dbReference type="PANTHER" id="PTHR21310">
    <property type="entry name" value="AMINOGLYCOSIDE PHOSPHOTRANSFERASE-RELATED-RELATED"/>
    <property type="match status" value="1"/>
</dbReference>
<name>A0ABY6UKI2_BIOOC</name>
<keyword evidence="2" id="KW-1185">Reference proteome</keyword>
<reference evidence="1 2" key="1">
    <citation type="submission" date="2019-06" db="EMBL/GenBank/DDBJ databases">
        <authorList>
            <person name="Broberg M."/>
        </authorList>
    </citation>
    <scope>NUCLEOTIDE SEQUENCE [LARGE SCALE GENOMIC DNA]</scope>
</reference>
<accession>A0ABY6UKI2</accession>
<dbReference type="Proteomes" id="UP000766486">
    <property type="component" value="Unassembled WGS sequence"/>
</dbReference>
<evidence type="ECO:0000313" key="2">
    <source>
        <dbReference type="Proteomes" id="UP000766486"/>
    </source>
</evidence>
<dbReference type="InterPro" id="IPR011009">
    <property type="entry name" value="Kinase-like_dom_sf"/>
</dbReference>
<dbReference type="EMBL" id="CABFNS010000836">
    <property type="protein sequence ID" value="VUC31762.1"/>
    <property type="molecule type" value="Genomic_DNA"/>
</dbReference>
<gene>
    <name evidence="1" type="ORF">CLO192961_LOCUS314874</name>
</gene>
<protein>
    <recommendedName>
        <fullName evidence="3">Aminoglycoside phosphotransferase domain-containing protein</fullName>
    </recommendedName>
</protein>
<evidence type="ECO:0008006" key="3">
    <source>
        <dbReference type="Google" id="ProtNLM"/>
    </source>
</evidence>
<organism evidence="1 2">
    <name type="scientific">Bionectria ochroleuca</name>
    <name type="common">Gliocladium roseum</name>
    <dbReference type="NCBI Taxonomy" id="29856"/>
    <lineage>
        <taxon>Eukaryota</taxon>
        <taxon>Fungi</taxon>
        <taxon>Dikarya</taxon>
        <taxon>Ascomycota</taxon>
        <taxon>Pezizomycotina</taxon>
        <taxon>Sordariomycetes</taxon>
        <taxon>Hypocreomycetidae</taxon>
        <taxon>Hypocreales</taxon>
        <taxon>Bionectriaceae</taxon>
        <taxon>Clonostachys</taxon>
    </lineage>
</organism>
<dbReference type="InterPro" id="IPR051678">
    <property type="entry name" value="AGP_Transferase"/>
</dbReference>
<evidence type="ECO:0000313" key="1">
    <source>
        <dbReference type="EMBL" id="VUC31762.1"/>
    </source>
</evidence>
<dbReference type="PANTHER" id="PTHR21310:SF15">
    <property type="entry name" value="AMINOGLYCOSIDE PHOSPHOTRANSFERASE DOMAIN-CONTAINING PROTEIN"/>
    <property type="match status" value="1"/>
</dbReference>
<sequence>MPQSRGITSWIGAPLARGTQQKNPGGWVTYADESTAADCVNVRSGTFVSCTIDISPKTLSTMMGGQNCHADITFADGEVWLARFRLSSAISPPTEVRDYVLHSEAATMEFLSRHTNVPSPRVFDWACESDPTNTVGVAYILMQKLDGKPLDWQGATGAQKEKVVQQLADIMLEIEAHPFDKLGSLMATKESLENEARPRTSAVESQLQVQGLAKHSTFRSGIDGRPPMPFSLFREAFRTLVKANLRMIADGEIGTAENKVDLFLAHRFRLETLDQVWKPSMTSEKFYLKHPDDKGDHILVDHDFDIIGIIGWEWSSIVSKEEAFASPCMMWPVAAFYDGSNQLVDEELLLARIFRQKCREDLALCVLDGRRVQSLFFALGPGGASHSDKKTFARLFLGLKRAFESDRGFGEEEARTEDQD</sequence>
<comment type="caution">
    <text evidence="1">The sequence shown here is derived from an EMBL/GenBank/DDBJ whole genome shotgun (WGS) entry which is preliminary data.</text>
</comment>
<dbReference type="SUPFAM" id="SSF56112">
    <property type="entry name" value="Protein kinase-like (PK-like)"/>
    <property type="match status" value="1"/>
</dbReference>